<evidence type="ECO:0000256" key="1">
    <source>
        <dbReference type="SAM" id="SignalP"/>
    </source>
</evidence>
<dbReference type="Pfam" id="PF10722">
    <property type="entry name" value="YbjN"/>
    <property type="match status" value="1"/>
</dbReference>
<dbReference type="EMBL" id="VDUZ01000042">
    <property type="protein sequence ID" value="TXL71550.1"/>
    <property type="molecule type" value="Genomic_DNA"/>
</dbReference>
<name>A0A5C8PDZ4_9HYPH</name>
<dbReference type="OrthoDB" id="33037at2"/>
<keyword evidence="1" id="KW-0732">Signal</keyword>
<dbReference type="CDD" id="cd17511">
    <property type="entry name" value="YbjN_AmyR-like"/>
    <property type="match status" value="1"/>
</dbReference>
<comment type="caution">
    <text evidence="2">The sequence shown here is derived from an EMBL/GenBank/DDBJ whole genome shotgun (WGS) entry which is preliminary data.</text>
</comment>
<proteinExistence type="predicted"/>
<gene>
    <name evidence="2" type="ORF">FHP25_29685</name>
</gene>
<dbReference type="AlphaFoldDB" id="A0A5C8PDZ4"/>
<evidence type="ECO:0000313" key="3">
    <source>
        <dbReference type="Proteomes" id="UP000321638"/>
    </source>
</evidence>
<keyword evidence="3" id="KW-1185">Reference proteome</keyword>
<dbReference type="InterPro" id="IPR019660">
    <property type="entry name" value="Put_sensory_transdc_reg_YbjN"/>
</dbReference>
<sequence length="183" mass="20991">MPEETRMPRFTRARRQLRAFVIAMAAAVAAPMLAAAPASAQILGLVDDTGVNPQDLARLLQQWGYRAEVKTDQQGEPEIVSAVEGLTFVIFFYDCNKSAKGKCLSYQFWAGFRDLNPPVTLEKLNDWNEKQRWTMCSTDGQGRVRVKMSVNPRGTDLEQNFKNWFNWWQRSLADFKKHINFRG</sequence>
<feature type="chain" id="PRO_5023001255" evidence="1">
    <location>
        <begin position="41"/>
        <end position="183"/>
    </location>
</feature>
<organism evidence="2 3">
    <name type="scientific">Vineibacter terrae</name>
    <dbReference type="NCBI Taxonomy" id="2586908"/>
    <lineage>
        <taxon>Bacteria</taxon>
        <taxon>Pseudomonadati</taxon>
        <taxon>Pseudomonadota</taxon>
        <taxon>Alphaproteobacteria</taxon>
        <taxon>Hyphomicrobiales</taxon>
        <taxon>Vineibacter</taxon>
    </lineage>
</organism>
<accession>A0A5C8PDZ4</accession>
<evidence type="ECO:0000313" key="2">
    <source>
        <dbReference type="EMBL" id="TXL71550.1"/>
    </source>
</evidence>
<dbReference type="Proteomes" id="UP000321638">
    <property type="component" value="Unassembled WGS sequence"/>
</dbReference>
<feature type="signal peptide" evidence="1">
    <location>
        <begin position="1"/>
        <end position="40"/>
    </location>
</feature>
<reference evidence="2 3" key="1">
    <citation type="submission" date="2019-06" db="EMBL/GenBank/DDBJ databases">
        <title>New taxonomy in bacterial strain CC-CFT640, isolated from vineyard.</title>
        <authorList>
            <person name="Lin S.-Y."/>
            <person name="Tsai C.-F."/>
            <person name="Young C.-C."/>
        </authorList>
    </citation>
    <scope>NUCLEOTIDE SEQUENCE [LARGE SCALE GENOMIC DNA]</scope>
    <source>
        <strain evidence="2 3">CC-CFT640</strain>
    </source>
</reference>
<protein>
    <submittedName>
        <fullName evidence="2">YbjN domain-containing protein</fullName>
    </submittedName>
</protein>